<evidence type="ECO:0000313" key="10">
    <source>
        <dbReference type="Proteomes" id="UP000030889"/>
    </source>
</evidence>
<gene>
    <name evidence="9" type="ORF">LG35_02215</name>
</gene>
<dbReference type="InterPro" id="IPR038063">
    <property type="entry name" value="Transpep_catalytic_dom"/>
</dbReference>
<feature type="domain" description="L,D-TPase catalytic" evidence="8">
    <location>
        <begin position="159"/>
        <end position="297"/>
    </location>
</feature>
<dbReference type="CDD" id="cd16913">
    <property type="entry name" value="YkuD_like"/>
    <property type="match status" value="1"/>
</dbReference>
<dbReference type="Gene3D" id="2.40.440.10">
    <property type="entry name" value="L,D-transpeptidase catalytic domain-like"/>
    <property type="match status" value="1"/>
</dbReference>
<name>A0ABR4YKP4_9BACT</name>
<dbReference type="PROSITE" id="PS52029">
    <property type="entry name" value="LD_TPASE"/>
    <property type="match status" value="1"/>
</dbReference>
<accession>A0ABR4YKP4</accession>
<keyword evidence="5 7" id="KW-0573">Peptidoglycan synthesis</keyword>
<comment type="similarity">
    <text evidence="2">Belongs to the YkuD family.</text>
</comment>
<comment type="pathway">
    <text evidence="1 7">Cell wall biogenesis; peptidoglycan biosynthesis.</text>
</comment>
<evidence type="ECO:0000256" key="7">
    <source>
        <dbReference type="PROSITE-ProRule" id="PRU01373"/>
    </source>
</evidence>
<protein>
    <recommendedName>
        <fullName evidence="8">L,D-TPase catalytic domain-containing protein</fullName>
    </recommendedName>
</protein>
<keyword evidence="4 7" id="KW-0133">Cell shape</keyword>
<dbReference type="Proteomes" id="UP000030889">
    <property type="component" value="Unassembled WGS sequence"/>
</dbReference>
<sequence>MTCNTDGTSAPNGVEIVKELSYTQHTLGDTYPYKDTERRFQWDKIGEWLSALEAAQQDSVTWVTLQNYKDRNGIAPEVQDPEINEYRSATDRYGVSRYQSIPLYGSQTGKPARYSRDGALFLLLKDSADYVKVCSMLYDGAWYVPKDYVRTLPVHRFSKVIFVDRTDQNIATLEKVGTVWYVRSMNPATTGLHNPPYQQETPLGVYVIQEHKPKMYYLRDGSSEIAGFAPWASRFTRGGYIHGVPLNNPKANEKNYIEFSPTLGTTPRSHMCVRNATSHAKYIYDWATPLESLVIVID</sequence>
<evidence type="ECO:0000256" key="3">
    <source>
        <dbReference type="ARBA" id="ARBA00022679"/>
    </source>
</evidence>
<evidence type="ECO:0000256" key="6">
    <source>
        <dbReference type="ARBA" id="ARBA00023316"/>
    </source>
</evidence>
<dbReference type="InterPro" id="IPR005490">
    <property type="entry name" value="LD_TPept_cat_dom"/>
</dbReference>
<evidence type="ECO:0000313" key="9">
    <source>
        <dbReference type="EMBL" id="KHE42835.1"/>
    </source>
</evidence>
<reference evidence="9 10" key="1">
    <citation type="submission" date="2014-09" db="EMBL/GenBank/DDBJ databases">
        <title>Alistipes sp. 627, sp. nov., a novel member of the family Rikenellaceae isolated from human faeces.</title>
        <authorList>
            <person name="Shkoporov A.N."/>
            <person name="Chaplin A.V."/>
            <person name="Motuzova O.V."/>
            <person name="Kafarskaia L.I."/>
            <person name="Khokhlova E.V."/>
            <person name="Efimov B.A."/>
        </authorList>
    </citation>
    <scope>NUCLEOTIDE SEQUENCE [LARGE SCALE GENOMIC DNA]</scope>
    <source>
        <strain evidence="9 10">627</strain>
    </source>
</reference>
<evidence type="ECO:0000259" key="8">
    <source>
        <dbReference type="PROSITE" id="PS52029"/>
    </source>
</evidence>
<feature type="active site" description="Nucleophile" evidence="7">
    <location>
        <position position="272"/>
    </location>
</feature>
<keyword evidence="6 7" id="KW-0961">Cell wall biogenesis/degradation</keyword>
<dbReference type="Pfam" id="PF03734">
    <property type="entry name" value="YkuD"/>
    <property type="match status" value="1"/>
</dbReference>
<evidence type="ECO:0000256" key="5">
    <source>
        <dbReference type="ARBA" id="ARBA00022984"/>
    </source>
</evidence>
<dbReference type="SUPFAM" id="SSF141523">
    <property type="entry name" value="L,D-transpeptidase catalytic domain-like"/>
    <property type="match status" value="1"/>
</dbReference>
<evidence type="ECO:0000256" key="1">
    <source>
        <dbReference type="ARBA" id="ARBA00004752"/>
    </source>
</evidence>
<evidence type="ECO:0000256" key="2">
    <source>
        <dbReference type="ARBA" id="ARBA00005992"/>
    </source>
</evidence>
<dbReference type="EMBL" id="JRGF01000002">
    <property type="protein sequence ID" value="KHE42835.1"/>
    <property type="molecule type" value="Genomic_DNA"/>
</dbReference>
<evidence type="ECO:0000256" key="4">
    <source>
        <dbReference type="ARBA" id="ARBA00022960"/>
    </source>
</evidence>
<keyword evidence="10" id="KW-1185">Reference proteome</keyword>
<feature type="active site" description="Proton donor/acceptor" evidence="7">
    <location>
        <position position="242"/>
    </location>
</feature>
<proteinExistence type="inferred from homology"/>
<keyword evidence="3" id="KW-0808">Transferase</keyword>
<organism evidence="9 10">
    <name type="scientific">Alistipes inops</name>
    <dbReference type="NCBI Taxonomy" id="1501391"/>
    <lineage>
        <taxon>Bacteria</taxon>
        <taxon>Pseudomonadati</taxon>
        <taxon>Bacteroidota</taxon>
        <taxon>Bacteroidia</taxon>
        <taxon>Bacteroidales</taxon>
        <taxon>Rikenellaceae</taxon>
        <taxon>Alistipes</taxon>
    </lineage>
</organism>
<comment type="caution">
    <text evidence="9">The sequence shown here is derived from an EMBL/GenBank/DDBJ whole genome shotgun (WGS) entry which is preliminary data.</text>
</comment>